<protein>
    <submittedName>
        <fullName evidence="1">Rrf2 family transcriptional regulator</fullName>
    </submittedName>
</protein>
<evidence type="ECO:0000313" key="2">
    <source>
        <dbReference type="Proteomes" id="UP000287224"/>
    </source>
</evidence>
<dbReference type="InterPro" id="IPR000944">
    <property type="entry name" value="Tscrpt_reg_Rrf2"/>
</dbReference>
<sequence>MSANSRLSLAVHTLVWMAEFGEEYDYAPSERIAYSVKANPVVLRGLLGLMEKQHLVRVQRGSNAGWKLARRPEEITLLEVYRAVDPGTLFSLHHTPPDQRCRVGCGIISTLENVYEHIQDTMEQEMARTTIADILHDTLAHTAEFRRRQNAEAPTEIQPGLPQT</sequence>
<dbReference type="InterPro" id="IPR036390">
    <property type="entry name" value="WH_DNA-bd_sf"/>
</dbReference>
<dbReference type="PANTHER" id="PTHR33221">
    <property type="entry name" value="WINGED HELIX-TURN-HELIX TRANSCRIPTIONAL REGULATOR, RRF2 FAMILY"/>
    <property type="match status" value="1"/>
</dbReference>
<accession>A0A401ZNA9</accession>
<dbReference type="InterPro" id="IPR036388">
    <property type="entry name" value="WH-like_DNA-bd_sf"/>
</dbReference>
<dbReference type="SUPFAM" id="SSF46785">
    <property type="entry name" value="Winged helix' DNA-binding domain"/>
    <property type="match status" value="1"/>
</dbReference>
<gene>
    <name evidence="1" type="ORF">KDAU_56710</name>
</gene>
<dbReference type="AlphaFoldDB" id="A0A401ZNA9"/>
<dbReference type="PROSITE" id="PS51197">
    <property type="entry name" value="HTH_RRF2_2"/>
    <property type="match status" value="1"/>
</dbReference>
<dbReference type="Proteomes" id="UP000287224">
    <property type="component" value="Unassembled WGS sequence"/>
</dbReference>
<dbReference type="Pfam" id="PF02082">
    <property type="entry name" value="Rrf2"/>
    <property type="match status" value="1"/>
</dbReference>
<dbReference type="GO" id="GO:0005829">
    <property type="term" value="C:cytosol"/>
    <property type="evidence" value="ECO:0007669"/>
    <property type="project" value="TreeGrafter"/>
</dbReference>
<dbReference type="EMBL" id="BIFQ01000002">
    <property type="protein sequence ID" value="GCE08342.1"/>
    <property type="molecule type" value="Genomic_DNA"/>
</dbReference>
<dbReference type="RefSeq" id="WP_126600838.1">
    <property type="nucleotide sequence ID" value="NZ_BIFQ01000002.1"/>
</dbReference>
<dbReference type="Gene3D" id="1.10.10.10">
    <property type="entry name" value="Winged helix-like DNA-binding domain superfamily/Winged helix DNA-binding domain"/>
    <property type="match status" value="1"/>
</dbReference>
<comment type="caution">
    <text evidence="1">The sequence shown here is derived from an EMBL/GenBank/DDBJ whole genome shotgun (WGS) entry which is preliminary data.</text>
</comment>
<organism evidence="1 2">
    <name type="scientific">Dictyobacter aurantiacus</name>
    <dbReference type="NCBI Taxonomy" id="1936993"/>
    <lineage>
        <taxon>Bacteria</taxon>
        <taxon>Bacillati</taxon>
        <taxon>Chloroflexota</taxon>
        <taxon>Ktedonobacteria</taxon>
        <taxon>Ktedonobacterales</taxon>
        <taxon>Dictyobacteraceae</taxon>
        <taxon>Dictyobacter</taxon>
    </lineage>
</organism>
<dbReference type="OrthoDB" id="213028at2"/>
<reference evidence="2" key="1">
    <citation type="submission" date="2018-12" db="EMBL/GenBank/DDBJ databases">
        <title>Tengunoibacter tsumagoiensis gen. nov., sp. nov., Dictyobacter kobayashii sp. nov., D. alpinus sp. nov., and D. joshuensis sp. nov. and description of Dictyobacteraceae fam. nov. within the order Ktedonobacterales isolated from Tengu-no-mugimeshi.</title>
        <authorList>
            <person name="Wang C.M."/>
            <person name="Zheng Y."/>
            <person name="Sakai Y."/>
            <person name="Toyoda A."/>
            <person name="Minakuchi Y."/>
            <person name="Abe K."/>
            <person name="Yokota A."/>
            <person name="Yabe S."/>
        </authorList>
    </citation>
    <scope>NUCLEOTIDE SEQUENCE [LARGE SCALE GENOMIC DNA]</scope>
    <source>
        <strain evidence="2">S-27</strain>
    </source>
</reference>
<dbReference type="GO" id="GO:0003700">
    <property type="term" value="F:DNA-binding transcription factor activity"/>
    <property type="evidence" value="ECO:0007669"/>
    <property type="project" value="TreeGrafter"/>
</dbReference>
<dbReference type="PANTHER" id="PTHR33221:SF15">
    <property type="entry name" value="HTH-TYPE TRANSCRIPTIONAL REGULATOR YWGB-RELATED"/>
    <property type="match status" value="1"/>
</dbReference>
<keyword evidence="2" id="KW-1185">Reference proteome</keyword>
<name>A0A401ZNA9_9CHLR</name>
<proteinExistence type="predicted"/>
<evidence type="ECO:0000313" key="1">
    <source>
        <dbReference type="EMBL" id="GCE08342.1"/>
    </source>
</evidence>